<protein>
    <submittedName>
        <fullName evidence="1">Uncharacterized protein</fullName>
    </submittedName>
</protein>
<sequence length="296" mass="34657">MRRKRNVPEPSFNGSMFSNPNVNTHFWKERCSNENQHKYKSNVKGIYLGKLTNVPVTNDFAQNVTKRSFDNPLSILEAIRSEESFRKDKFPGKSIFGAKSSKGKLVLPIEKREFNHFSDRKMEVKKSESHKSSVKTYDEPNQMSWMTTSIKLSQPEIKRFQFFKNKNVERKPYQNNEKSIVPENFEKDHNISNYDYLSKISHRNNSVENILERRSKILQSTARGRIEKSPHHRHQNKSMVSGRVNHQSMMSPITPYKNLHHSINKEPLRNTPRQSHMSLKSKYKSKMGYIQSAIGL</sequence>
<comment type="caution">
    <text evidence="1">The sequence shown here is derived from an EMBL/GenBank/DDBJ whole genome shotgun (WGS) entry which is preliminary data.</text>
</comment>
<keyword evidence="2" id="KW-1185">Reference proteome</keyword>
<name>A0AAD2D0C4_EUPCR</name>
<proteinExistence type="predicted"/>
<gene>
    <name evidence="1" type="ORF">ECRASSUSDP1_LOCUS16819</name>
</gene>
<dbReference type="AlphaFoldDB" id="A0AAD2D0C4"/>
<accession>A0AAD2D0C4</accession>
<organism evidence="1 2">
    <name type="scientific">Euplotes crassus</name>
    <dbReference type="NCBI Taxonomy" id="5936"/>
    <lineage>
        <taxon>Eukaryota</taxon>
        <taxon>Sar</taxon>
        <taxon>Alveolata</taxon>
        <taxon>Ciliophora</taxon>
        <taxon>Intramacronucleata</taxon>
        <taxon>Spirotrichea</taxon>
        <taxon>Hypotrichia</taxon>
        <taxon>Euplotida</taxon>
        <taxon>Euplotidae</taxon>
        <taxon>Moneuplotes</taxon>
    </lineage>
</organism>
<evidence type="ECO:0000313" key="2">
    <source>
        <dbReference type="Proteomes" id="UP001295684"/>
    </source>
</evidence>
<reference evidence="1" key="1">
    <citation type="submission" date="2023-07" db="EMBL/GenBank/DDBJ databases">
        <authorList>
            <consortium name="AG Swart"/>
            <person name="Singh M."/>
            <person name="Singh A."/>
            <person name="Seah K."/>
            <person name="Emmerich C."/>
        </authorList>
    </citation>
    <scope>NUCLEOTIDE SEQUENCE</scope>
    <source>
        <strain evidence="1">DP1</strain>
    </source>
</reference>
<evidence type="ECO:0000313" key="1">
    <source>
        <dbReference type="EMBL" id="CAI2375457.1"/>
    </source>
</evidence>
<dbReference type="Proteomes" id="UP001295684">
    <property type="component" value="Unassembled WGS sequence"/>
</dbReference>
<dbReference type="EMBL" id="CAMPGE010016939">
    <property type="protein sequence ID" value="CAI2375457.1"/>
    <property type="molecule type" value="Genomic_DNA"/>
</dbReference>